<gene>
    <name evidence="1" type="ORF">HNQ08_004327</name>
</gene>
<organism evidence="1 2">
    <name type="scientific">Deinococcus humi</name>
    <dbReference type="NCBI Taxonomy" id="662880"/>
    <lineage>
        <taxon>Bacteria</taxon>
        <taxon>Thermotogati</taxon>
        <taxon>Deinococcota</taxon>
        <taxon>Deinococci</taxon>
        <taxon>Deinococcales</taxon>
        <taxon>Deinococcaceae</taxon>
        <taxon>Deinococcus</taxon>
    </lineage>
</organism>
<comment type="caution">
    <text evidence="1">The sequence shown here is derived from an EMBL/GenBank/DDBJ whole genome shotgun (WGS) entry which is preliminary data.</text>
</comment>
<evidence type="ECO:0000313" key="2">
    <source>
        <dbReference type="Proteomes" id="UP000552709"/>
    </source>
</evidence>
<keyword evidence="2" id="KW-1185">Reference proteome</keyword>
<reference evidence="1 2" key="1">
    <citation type="submission" date="2020-08" db="EMBL/GenBank/DDBJ databases">
        <title>Genomic Encyclopedia of Type Strains, Phase IV (KMG-IV): sequencing the most valuable type-strain genomes for metagenomic binning, comparative biology and taxonomic classification.</title>
        <authorList>
            <person name="Goeker M."/>
        </authorList>
    </citation>
    <scope>NUCLEOTIDE SEQUENCE [LARGE SCALE GENOMIC DNA]</scope>
    <source>
        <strain evidence="1 2">DSM 27939</strain>
    </source>
</reference>
<dbReference type="Proteomes" id="UP000552709">
    <property type="component" value="Unassembled WGS sequence"/>
</dbReference>
<name>A0A7W8NG85_9DEIO</name>
<protein>
    <submittedName>
        <fullName evidence="1">Uncharacterized protein</fullName>
    </submittedName>
</protein>
<dbReference type="AlphaFoldDB" id="A0A7W8NG85"/>
<evidence type="ECO:0000313" key="1">
    <source>
        <dbReference type="EMBL" id="MBB5365206.1"/>
    </source>
</evidence>
<accession>A0A7W8NG85</accession>
<sequence length="34" mass="3702">MKAVQQADGKTVAATSFEQDDVLIYPGIYDKNGK</sequence>
<dbReference type="EMBL" id="JACHFL010000016">
    <property type="protein sequence ID" value="MBB5365206.1"/>
    <property type="molecule type" value="Genomic_DNA"/>
</dbReference>
<proteinExistence type="predicted"/>